<evidence type="ECO:0000313" key="10">
    <source>
        <dbReference type="EMBL" id="QHO63402.1"/>
    </source>
</evidence>
<dbReference type="InterPro" id="IPR002130">
    <property type="entry name" value="Cyclophilin-type_PPIase_dom"/>
</dbReference>
<evidence type="ECO:0000256" key="8">
    <source>
        <dbReference type="SAM" id="MobiDB-lite"/>
    </source>
</evidence>
<dbReference type="AlphaFoldDB" id="A0A857NBW5"/>
<comment type="similarity">
    <text evidence="3 7">Belongs to the cyclophilin-type PPIase family.</text>
</comment>
<dbReference type="FunFam" id="2.40.100.10:FF:000028">
    <property type="entry name" value="Peptidyl-prolyl cis-trans isomerase"/>
    <property type="match status" value="1"/>
</dbReference>
<evidence type="ECO:0000256" key="3">
    <source>
        <dbReference type="ARBA" id="ARBA00007365"/>
    </source>
</evidence>
<dbReference type="GO" id="GO:0003755">
    <property type="term" value="F:peptidyl-prolyl cis-trans isomerase activity"/>
    <property type="evidence" value="ECO:0007669"/>
    <property type="project" value="UniProtKB-UniRule"/>
</dbReference>
<evidence type="ECO:0000313" key="11">
    <source>
        <dbReference type="Proteomes" id="UP000463983"/>
    </source>
</evidence>
<comment type="function">
    <text evidence="1 7">PPIases accelerate the folding of proteins. It catalyzes the cis-trans isomerization of proline imidic peptide bonds in oligopeptides.</text>
</comment>
<dbReference type="PANTHER" id="PTHR45625">
    <property type="entry name" value="PEPTIDYL-PROLYL CIS-TRANS ISOMERASE-RELATED"/>
    <property type="match status" value="1"/>
</dbReference>
<comment type="catalytic activity">
    <reaction evidence="7">
        <text>[protein]-peptidylproline (omega=180) = [protein]-peptidylproline (omega=0)</text>
        <dbReference type="Rhea" id="RHEA:16237"/>
        <dbReference type="Rhea" id="RHEA-COMP:10747"/>
        <dbReference type="Rhea" id="RHEA-COMP:10748"/>
        <dbReference type="ChEBI" id="CHEBI:83833"/>
        <dbReference type="ChEBI" id="CHEBI:83834"/>
        <dbReference type="EC" id="5.2.1.8"/>
    </reaction>
</comment>
<dbReference type="GO" id="GO:0005737">
    <property type="term" value="C:cytoplasm"/>
    <property type="evidence" value="ECO:0007669"/>
    <property type="project" value="UniProtKB-SubCell"/>
</dbReference>
<proteinExistence type="inferred from homology"/>
<dbReference type="CDD" id="cd00317">
    <property type="entry name" value="cyclophilin"/>
    <property type="match status" value="1"/>
</dbReference>
<keyword evidence="4" id="KW-0963">Cytoplasm</keyword>
<dbReference type="PROSITE" id="PS00170">
    <property type="entry name" value="CSA_PPIASE_1"/>
    <property type="match status" value="1"/>
</dbReference>
<dbReference type="SUPFAM" id="SSF50891">
    <property type="entry name" value="Cyclophilin-like"/>
    <property type="match status" value="1"/>
</dbReference>
<keyword evidence="5 7" id="KW-0697">Rotamase</keyword>
<dbReference type="Pfam" id="PF00160">
    <property type="entry name" value="Pro_isomerase"/>
    <property type="match status" value="1"/>
</dbReference>
<feature type="signal peptide" evidence="7">
    <location>
        <begin position="1"/>
        <end position="20"/>
    </location>
</feature>
<accession>A0A857NBW5</accession>
<feature type="chain" id="PRO_5033092604" description="Peptidyl-prolyl cis-trans isomerase" evidence="7">
    <location>
        <begin position="21"/>
        <end position="241"/>
    </location>
</feature>
<feature type="compositionally biased region" description="Polar residues" evidence="8">
    <location>
        <begin position="28"/>
        <end position="48"/>
    </location>
</feature>
<dbReference type="Gene3D" id="2.40.100.10">
    <property type="entry name" value="Cyclophilin-like"/>
    <property type="match status" value="1"/>
</dbReference>
<feature type="region of interest" description="Disordered" evidence="8">
    <location>
        <begin position="25"/>
        <end position="69"/>
    </location>
</feature>
<keyword evidence="7" id="KW-0732">Signal</keyword>
<dbReference type="InterPro" id="IPR020892">
    <property type="entry name" value="Cyclophilin-type_PPIase_CS"/>
</dbReference>
<dbReference type="PROSITE" id="PS50072">
    <property type="entry name" value="CSA_PPIASE_2"/>
    <property type="match status" value="1"/>
</dbReference>
<gene>
    <name evidence="10" type="ORF">MICH65_0421</name>
</gene>
<protein>
    <recommendedName>
        <fullName evidence="7">Peptidyl-prolyl cis-trans isomerase</fullName>
        <shortName evidence="7">PPIase</shortName>
        <ecNumber evidence="7">5.2.1.8</ecNumber>
    </recommendedName>
</protein>
<evidence type="ECO:0000256" key="6">
    <source>
        <dbReference type="ARBA" id="ARBA00023235"/>
    </source>
</evidence>
<reference evidence="11" key="1">
    <citation type="journal article" date="2020" name="Microorganisms">
        <title>Complete Genome of a Member of a New Bacterial Lineage in the Microgenomates Group Reveals an Unusual Nucleotide Composition Disparity Between Two Strands of DNA and Limited Metabolic Potential.</title>
        <authorList>
            <person name="Kadnikov V.V."/>
            <person name="Mardanov A.V."/>
            <person name="Beletsky A.V."/>
            <person name="Karnachuk O.V."/>
            <person name="Ravin N.V."/>
        </authorList>
    </citation>
    <scope>NUCLEOTIDE SEQUENCE [LARGE SCALE GENOMIC DNA]</scope>
</reference>
<dbReference type="EC" id="5.2.1.8" evidence="7"/>
<organism evidence="10 11">
    <name type="scientific">Candidatus Chazhemtobacterium aquaticus</name>
    <dbReference type="NCBI Taxonomy" id="2715735"/>
    <lineage>
        <taxon>Bacteria</taxon>
        <taxon>Candidatus Chazhemtobacteraceae</taxon>
        <taxon>Candidatus Chazhemtobacterium</taxon>
    </lineage>
</organism>
<sequence length="241" mass="25828">MLRLTTLIIVSFLLTACNYAALEKENDPNQPSSPQINLNLESNNQTGSQPDNQQLPPPPMDQQPTATPAPNLASSAVIVTSLGDITIKLFPDKAPLTVSNFAGLATGTKTWTDPRTGGQKTGEPLYNNTIFHRVIANFMIQGGDPLGTGTGGPGYKFQDEIAPDLVFDRPYLLAMANSGPNTNGSQFFITVAPTPWLNGKHTIFGEVVGGQEIVDQIATTPTDSNDRPLEDITIKVIQITP</sequence>
<keyword evidence="6 7" id="KW-0413">Isomerase</keyword>
<evidence type="ECO:0000256" key="2">
    <source>
        <dbReference type="ARBA" id="ARBA00004496"/>
    </source>
</evidence>
<dbReference type="PRINTS" id="PR00153">
    <property type="entry name" value="CSAPPISMRASE"/>
</dbReference>
<dbReference type="InterPro" id="IPR044666">
    <property type="entry name" value="Cyclophilin_A-like"/>
</dbReference>
<evidence type="ECO:0000256" key="4">
    <source>
        <dbReference type="ARBA" id="ARBA00022490"/>
    </source>
</evidence>
<dbReference type="GO" id="GO:0006457">
    <property type="term" value="P:protein folding"/>
    <property type="evidence" value="ECO:0007669"/>
    <property type="project" value="InterPro"/>
</dbReference>
<evidence type="ECO:0000256" key="1">
    <source>
        <dbReference type="ARBA" id="ARBA00002388"/>
    </source>
</evidence>
<dbReference type="EMBL" id="CP047901">
    <property type="protein sequence ID" value="QHO63402.1"/>
    <property type="molecule type" value="Genomic_DNA"/>
</dbReference>
<name>A0A857NBW5_9BACT</name>
<evidence type="ECO:0000259" key="9">
    <source>
        <dbReference type="PROSITE" id="PS50072"/>
    </source>
</evidence>
<evidence type="ECO:0000256" key="5">
    <source>
        <dbReference type="ARBA" id="ARBA00023110"/>
    </source>
</evidence>
<dbReference type="PROSITE" id="PS51257">
    <property type="entry name" value="PROKAR_LIPOPROTEIN"/>
    <property type="match status" value="1"/>
</dbReference>
<evidence type="ECO:0000256" key="7">
    <source>
        <dbReference type="RuleBase" id="RU363019"/>
    </source>
</evidence>
<keyword evidence="11" id="KW-1185">Reference proteome</keyword>
<dbReference type="KEGG" id="caqa:MICH65_0421"/>
<dbReference type="InterPro" id="IPR029000">
    <property type="entry name" value="Cyclophilin-like_dom_sf"/>
</dbReference>
<dbReference type="PANTHER" id="PTHR45625:SF4">
    <property type="entry name" value="PEPTIDYLPROLYL ISOMERASE DOMAIN AND WD REPEAT-CONTAINING PROTEIN 1"/>
    <property type="match status" value="1"/>
</dbReference>
<comment type="subcellular location">
    <subcellularLocation>
        <location evidence="2">Cytoplasm</location>
    </subcellularLocation>
</comment>
<dbReference type="Proteomes" id="UP000463983">
    <property type="component" value="Chromosome"/>
</dbReference>
<feature type="domain" description="PPIase cyclophilin-type" evidence="9">
    <location>
        <begin position="80"/>
        <end position="239"/>
    </location>
</feature>